<accession>A0A370CHS4</accession>
<dbReference type="EMBL" id="NMOS02000029">
    <property type="protein sequence ID" value="RDH39887.1"/>
    <property type="molecule type" value="Genomic_DNA"/>
</dbReference>
<dbReference type="AlphaFoldDB" id="A0A370CHS4"/>
<comment type="caution">
    <text evidence="1">The sequence shown here is derived from an EMBL/GenBank/DDBJ whole genome shotgun (WGS) entry which is preliminary data.</text>
</comment>
<reference evidence="1 2" key="1">
    <citation type="journal article" date="2017" name="Int. J. Syst. Evol. Microbiol.">
        <title>Aquarickettsiella crustaci n. gen. n. sp. (Gammaproteobacteria: Legionellales: Coxiellaceae); a bacterial pathogen of the freshwater crustacean: Gammarus fossarum (Malacostraca: Amphipoda).</title>
        <authorList>
            <person name="Bojko J."/>
            <person name="Dunn A.M."/>
            <person name="Stebbing P.D."/>
            <person name="Van Aerle R."/>
            <person name="Bacela-Spychalska K."/>
            <person name="Bean T.P."/>
            <person name="Stentiford G.D."/>
        </authorList>
    </citation>
    <scope>NUCLEOTIDE SEQUENCE [LARGE SCALE GENOMIC DNA]</scope>
    <source>
        <strain evidence="1">RA15029</strain>
    </source>
</reference>
<dbReference type="Proteomes" id="UP000226429">
    <property type="component" value="Unassembled WGS sequence"/>
</dbReference>
<gene>
    <name evidence="1" type="ORF">CFE62_006680</name>
</gene>
<keyword evidence="2" id="KW-1185">Reference proteome</keyword>
<name>A0A370CHS4_9COXI</name>
<reference evidence="1 2" key="2">
    <citation type="journal article" date="2018" name="J. Invertebr. Pathol.">
        <title>'Candidatus Aquirickettsiella gammari' (Gammaproteobacteria: Legionellales: Coxiellaceae): A bacterial pathogen of the freshwater crustacean Gammarus fossarum (Malacostraca: Amphipoda).</title>
        <authorList>
            <person name="Bojko J."/>
            <person name="Dunn A.M."/>
            <person name="Stebbing P.D."/>
            <person name="van Aerle R."/>
            <person name="Bacela-Spychalska K."/>
            <person name="Bean T.P."/>
            <person name="Urrutia A."/>
            <person name="Stentiford G.D."/>
        </authorList>
    </citation>
    <scope>NUCLEOTIDE SEQUENCE [LARGE SCALE GENOMIC DNA]</scope>
    <source>
        <strain evidence="1">RA15029</strain>
    </source>
</reference>
<organism evidence="1 2">
    <name type="scientific">Candidatus Aquirickettsiella gammari</name>
    <dbReference type="NCBI Taxonomy" id="2016198"/>
    <lineage>
        <taxon>Bacteria</taxon>
        <taxon>Pseudomonadati</taxon>
        <taxon>Pseudomonadota</taxon>
        <taxon>Gammaproteobacteria</taxon>
        <taxon>Legionellales</taxon>
        <taxon>Coxiellaceae</taxon>
        <taxon>Candidatus Aquirickettsiella</taxon>
    </lineage>
</organism>
<evidence type="ECO:0000313" key="2">
    <source>
        <dbReference type="Proteomes" id="UP000226429"/>
    </source>
</evidence>
<sequence>MLLSSARLKPDFKEQYQQQAKFSSPSYIATIGGNFLKQLIEPEIALEKIASLAGIHPHFSSLNDLYNAIQQVTETSGFPVTQKIGDGIASLLGFALNPINIALGGAGSLLAKGTIKGVSAIAPEFLSGLSEKTITKLSGETVGSLSEKAFTGSSVAATSLLPENLAESITPNNKLDVSHLISATSIAGGFGLALGAAPFAASLIRTKLFKQIETAEEKTWYQDYQKKSDDPELTQQAAEILRKNNPDLSINPLENKVTVPLLTSNDIKALQSVIPEELLARYGLNTPNALSNFIQKNALNRLKQYPNLREGLQGIVTELENKGEKDWHVFLSSLSDQLELGPEPLANNDSVKDYLKQRIENQLPATPLTEQRIAGANDQLKHYQDILKKQEELNLTVKTQPAFKKYQEFKNKTQVFQDLIYCLQRNA</sequence>
<evidence type="ECO:0000313" key="1">
    <source>
        <dbReference type="EMBL" id="RDH39887.1"/>
    </source>
</evidence>
<proteinExistence type="predicted"/>
<protein>
    <submittedName>
        <fullName evidence="1">Uncharacterized protein</fullName>
    </submittedName>
</protein>